<accession>A0AAE0S6B8</accession>
<gene>
    <name evidence="1" type="ORF">CHS0354_033138</name>
</gene>
<dbReference type="AlphaFoldDB" id="A0AAE0S6B8"/>
<dbReference type="EMBL" id="JAEAOA010001951">
    <property type="protein sequence ID" value="KAK3586017.1"/>
    <property type="molecule type" value="Genomic_DNA"/>
</dbReference>
<reference evidence="1" key="1">
    <citation type="journal article" date="2021" name="Genome Biol. Evol.">
        <title>A High-Quality Reference Genome for a Parasitic Bivalve with Doubly Uniparental Inheritance (Bivalvia: Unionida).</title>
        <authorList>
            <person name="Smith C.H."/>
        </authorList>
    </citation>
    <scope>NUCLEOTIDE SEQUENCE</scope>
    <source>
        <strain evidence="1">CHS0354</strain>
    </source>
</reference>
<organism evidence="1 2">
    <name type="scientific">Potamilus streckersoni</name>
    <dbReference type="NCBI Taxonomy" id="2493646"/>
    <lineage>
        <taxon>Eukaryota</taxon>
        <taxon>Metazoa</taxon>
        <taxon>Spiralia</taxon>
        <taxon>Lophotrochozoa</taxon>
        <taxon>Mollusca</taxon>
        <taxon>Bivalvia</taxon>
        <taxon>Autobranchia</taxon>
        <taxon>Heteroconchia</taxon>
        <taxon>Palaeoheterodonta</taxon>
        <taxon>Unionida</taxon>
        <taxon>Unionoidea</taxon>
        <taxon>Unionidae</taxon>
        <taxon>Ambleminae</taxon>
        <taxon>Lampsilini</taxon>
        <taxon>Potamilus</taxon>
    </lineage>
</organism>
<comment type="caution">
    <text evidence="1">The sequence shown here is derived from an EMBL/GenBank/DDBJ whole genome shotgun (WGS) entry which is preliminary data.</text>
</comment>
<dbReference type="Proteomes" id="UP001195483">
    <property type="component" value="Unassembled WGS sequence"/>
</dbReference>
<proteinExistence type="predicted"/>
<keyword evidence="2" id="KW-1185">Reference proteome</keyword>
<evidence type="ECO:0000313" key="2">
    <source>
        <dbReference type="Proteomes" id="UP001195483"/>
    </source>
</evidence>
<evidence type="ECO:0000313" key="1">
    <source>
        <dbReference type="EMBL" id="KAK3586017.1"/>
    </source>
</evidence>
<reference evidence="1" key="3">
    <citation type="submission" date="2023-05" db="EMBL/GenBank/DDBJ databases">
        <authorList>
            <person name="Smith C.H."/>
        </authorList>
    </citation>
    <scope>NUCLEOTIDE SEQUENCE</scope>
    <source>
        <strain evidence="1">CHS0354</strain>
        <tissue evidence="1">Mantle</tissue>
    </source>
</reference>
<sequence length="116" mass="13360">MLKSKEVLIQVLLTAWTNVSHLVKNMQTFIGEKYLYIHKKHLKNLGRRMGKCKYFKPITDNNVEAMLQLGDEFGVKKLMDKCENSASKMESVLLEDVREFCELSNVTTTKVGRCMA</sequence>
<reference evidence="1" key="2">
    <citation type="journal article" date="2021" name="Genome Biol. Evol.">
        <title>Developing a high-quality reference genome for a parasitic bivalve with doubly uniparental inheritance (Bivalvia: Unionida).</title>
        <authorList>
            <person name="Smith C.H."/>
        </authorList>
    </citation>
    <scope>NUCLEOTIDE SEQUENCE</scope>
    <source>
        <strain evidence="1">CHS0354</strain>
        <tissue evidence="1">Mantle</tissue>
    </source>
</reference>
<protein>
    <submittedName>
        <fullName evidence="1">Uncharacterized protein</fullName>
    </submittedName>
</protein>
<name>A0AAE0S6B8_9BIVA</name>